<dbReference type="RefSeq" id="WP_091526513.1">
    <property type="nucleotide sequence ID" value="NZ_FOVI01000046.1"/>
</dbReference>
<proteinExistence type="predicted"/>
<feature type="domain" description="HTH araC/xylS-type" evidence="1">
    <location>
        <begin position="166"/>
        <end position="269"/>
    </location>
</feature>
<protein>
    <submittedName>
        <fullName evidence="2">AraC-type DNA-binding protein</fullName>
    </submittedName>
</protein>
<dbReference type="InterPro" id="IPR018060">
    <property type="entry name" value="HTH_AraC"/>
</dbReference>
<dbReference type="Gene3D" id="1.10.10.60">
    <property type="entry name" value="Homeodomain-like"/>
    <property type="match status" value="1"/>
</dbReference>
<organism evidence="2 3">
    <name type="scientific">Paenimyroides ummariense</name>
    <dbReference type="NCBI Taxonomy" id="913024"/>
    <lineage>
        <taxon>Bacteria</taxon>
        <taxon>Pseudomonadati</taxon>
        <taxon>Bacteroidota</taxon>
        <taxon>Flavobacteriia</taxon>
        <taxon>Flavobacteriales</taxon>
        <taxon>Flavobacteriaceae</taxon>
        <taxon>Paenimyroides</taxon>
    </lineage>
</organism>
<evidence type="ECO:0000259" key="1">
    <source>
        <dbReference type="PROSITE" id="PS01124"/>
    </source>
</evidence>
<name>A0A1I5GPA7_9FLAO</name>
<evidence type="ECO:0000313" key="2">
    <source>
        <dbReference type="EMBL" id="SFO37676.1"/>
    </source>
</evidence>
<accession>A0A1I5GPA7</accession>
<dbReference type="GO" id="GO:0003700">
    <property type="term" value="F:DNA-binding transcription factor activity"/>
    <property type="evidence" value="ECO:0007669"/>
    <property type="project" value="InterPro"/>
</dbReference>
<dbReference type="SMART" id="SM00342">
    <property type="entry name" value="HTH_ARAC"/>
    <property type="match status" value="1"/>
</dbReference>
<dbReference type="PROSITE" id="PS01124">
    <property type="entry name" value="HTH_ARAC_FAMILY_2"/>
    <property type="match status" value="1"/>
</dbReference>
<keyword evidence="2" id="KW-0238">DNA-binding</keyword>
<dbReference type="Pfam" id="PF12833">
    <property type="entry name" value="HTH_18"/>
    <property type="match status" value="1"/>
</dbReference>
<reference evidence="3" key="1">
    <citation type="submission" date="2016-10" db="EMBL/GenBank/DDBJ databases">
        <authorList>
            <person name="Varghese N."/>
            <person name="Submissions S."/>
        </authorList>
    </citation>
    <scope>NUCLEOTIDE SEQUENCE [LARGE SCALE GENOMIC DNA]</scope>
    <source>
        <strain evidence="3">DS-12</strain>
    </source>
</reference>
<gene>
    <name evidence="2" type="ORF">SAMN05421741_14614</name>
</gene>
<dbReference type="STRING" id="913024.SAMN05421741_14614"/>
<dbReference type="OrthoDB" id="662446at2"/>
<evidence type="ECO:0000313" key="3">
    <source>
        <dbReference type="Proteomes" id="UP000199036"/>
    </source>
</evidence>
<sequence length="286" mass="34078">MNQTNYLITHKPKNELLKKYISYYYFHVSTEENHSEAFYFYPNYMHALTIYKGNDVEIDSEQKTSKVRTSADKDKLTFLYCINLKDKIHVDLQGTFHKIGIVFYPLGLNHFIDKPINEFLSGSFQKVLMNNTFEQHIRTLKKEQPIEEQIDILENALMAVMRPFENKVLQRAVREIVLSNGTVKVETLEDITFTSRKTLLRLFKKHLYATIEEYKKMVMFRNSLNYALQHKEFVNLTDIALYSMYYDQSHFIRHFKSITEETPKTLLPQIVQIGNEDLYWHFIDEK</sequence>
<dbReference type="GO" id="GO:0043565">
    <property type="term" value="F:sequence-specific DNA binding"/>
    <property type="evidence" value="ECO:0007669"/>
    <property type="project" value="InterPro"/>
</dbReference>
<dbReference type="Proteomes" id="UP000199036">
    <property type="component" value="Unassembled WGS sequence"/>
</dbReference>
<dbReference type="AlphaFoldDB" id="A0A1I5GPA7"/>
<keyword evidence="3" id="KW-1185">Reference proteome</keyword>
<dbReference type="EMBL" id="FOVI01000046">
    <property type="protein sequence ID" value="SFO37676.1"/>
    <property type="molecule type" value="Genomic_DNA"/>
</dbReference>